<sequence>MYLLLHLRNQVNQVKTYPHSSFLSTVQFLQ</sequence>
<reference evidence="1" key="1">
    <citation type="submission" date="2014-11" db="EMBL/GenBank/DDBJ databases">
        <authorList>
            <person name="Amaro Gonzalez C."/>
        </authorList>
    </citation>
    <scope>NUCLEOTIDE SEQUENCE</scope>
</reference>
<name>A0A0E9U2G3_ANGAN</name>
<proteinExistence type="predicted"/>
<protein>
    <submittedName>
        <fullName evidence="1">Uncharacterized protein</fullName>
    </submittedName>
</protein>
<reference evidence="1" key="2">
    <citation type="journal article" date="2015" name="Fish Shellfish Immunol.">
        <title>Early steps in the European eel (Anguilla anguilla)-Vibrio vulnificus interaction in the gills: Role of the RtxA13 toxin.</title>
        <authorList>
            <person name="Callol A."/>
            <person name="Pajuelo D."/>
            <person name="Ebbesson L."/>
            <person name="Teles M."/>
            <person name="MacKenzie S."/>
            <person name="Amaro C."/>
        </authorList>
    </citation>
    <scope>NUCLEOTIDE SEQUENCE</scope>
</reference>
<dbReference type="AlphaFoldDB" id="A0A0E9U2G3"/>
<accession>A0A0E9U2G3</accession>
<organism evidence="1">
    <name type="scientific">Anguilla anguilla</name>
    <name type="common">European freshwater eel</name>
    <name type="synonym">Muraena anguilla</name>
    <dbReference type="NCBI Taxonomy" id="7936"/>
    <lineage>
        <taxon>Eukaryota</taxon>
        <taxon>Metazoa</taxon>
        <taxon>Chordata</taxon>
        <taxon>Craniata</taxon>
        <taxon>Vertebrata</taxon>
        <taxon>Euteleostomi</taxon>
        <taxon>Actinopterygii</taxon>
        <taxon>Neopterygii</taxon>
        <taxon>Teleostei</taxon>
        <taxon>Anguilliformes</taxon>
        <taxon>Anguillidae</taxon>
        <taxon>Anguilla</taxon>
    </lineage>
</organism>
<evidence type="ECO:0000313" key="1">
    <source>
        <dbReference type="EMBL" id="JAH59163.1"/>
    </source>
</evidence>
<dbReference type="EMBL" id="GBXM01049414">
    <property type="protein sequence ID" value="JAH59163.1"/>
    <property type="molecule type" value="Transcribed_RNA"/>
</dbReference>